<dbReference type="EMBL" id="JADCLJ010000019">
    <property type="protein sequence ID" value="MBE4907940.1"/>
    <property type="molecule type" value="Genomic_DNA"/>
</dbReference>
<dbReference type="RefSeq" id="WP_193535413.1">
    <property type="nucleotide sequence ID" value="NZ_JADCLJ010000019.1"/>
</dbReference>
<evidence type="ECO:0000259" key="1">
    <source>
        <dbReference type="PROSITE" id="PS51500"/>
    </source>
</evidence>
<dbReference type="Proteomes" id="UP001516662">
    <property type="component" value="Unassembled WGS sequence"/>
</dbReference>
<organism evidence="2 3">
    <name type="scientific">Litchfieldia luteola</name>
    <dbReference type="NCBI Taxonomy" id="682179"/>
    <lineage>
        <taxon>Bacteria</taxon>
        <taxon>Bacillati</taxon>
        <taxon>Bacillota</taxon>
        <taxon>Bacilli</taxon>
        <taxon>Bacillales</taxon>
        <taxon>Bacillaceae</taxon>
        <taxon>Litchfieldia</taxon>
    </lineage>
</organism>
<accession>A0ABR9QHH2</accession>
<dbReference type="Pfam" id="PF08671">
    <property type="entry name" value="SinI"/>
    <property type="match status" value="1"/>
</dbReference>
<dbReference type="InterPro" id="IPR010981">
    <property type="entry name" value="SinR/SinI_dimer_dom"/>
</dbReference>
<comment type="caution">
    <text evidence="2">The sequence shown here is derived from an EMBL/GenBank/DDBJ whole genome shotgun (WGS) entry which is preliminary data.</text>
</comment>
<reference evidence="2 3" key="1">
    <citation type="submission" date="2020-10" db="EMBL/GenBank/DDBJ databases">
        <title>Bacillus sp. HD4P25, an endophyte from a halophyte.</title>
        <authorList>
            <person name="Sun J.-Q."/>
        </authorList>
    </citation>
    <scope>NUCLEOTIDE SEQUENCE [LARGE SCALE GENOMIC DNA]</scope>
    <source>
        <strain evidence="2 3">YIM 93174</strain>
    </source>
</reference>
<dbReference type="PROSITE" id="PS51500">
    <property type="entry name" value="SIN"/>
    <property type="match status" value="1"/>
</dbReference>
<evidence type="ECO:0000313" key="3">
    <source>
        <dbReference type="Proteomes" id="UP001516662"/>
    </source>
</evidence>
<sequence length="49" mass="5683">MNKFINSSKSSHVLDIDWVELLLEAKELGITTETIRSFLNLTTRDEEMN</sequence>
<dbReference type="InterPro" id="IPR036281">
    <property type="entry name" value="SinR/SinI_dimer_dom_sf"/>
</dbReference>
<evidence type="ECO:0000313" key="2">
    <source>
        <dbReference type="EMBL" id="MBE4907940.1"/>
    </source>
</evidence>
<name>A0ABR9QHH2_9BACI</name>
<proteinExistence type="predicted"/>
<keyword evidence="3" id="KW-1185">Reference proteome</keyword>
<feature type="domain" description="Sin" evidence="1">
    <location>
        <begin position="5"/>
        <end position="43"/>
    </location>
</feature>
<dbReference type="SUPFAM" id="SSF47406">
    <property type="entry name" value="SinR repressor dimerisation domain-like"/>
    <property type="match status" value="1"/>
</dbReference>
<protein>
    <submittedName>
        <fullName evidence="2">Anti-repressor SinI family protein</fullName>
    </submittedName>
</protein>
<gene>
    <name evidence="2" type="ORF">IMZ08_07730</name>
</gene>